<proteinExistence type="predicted"/>
<feature type="compositionally biased region" description="Low complexity" evidence="1">
    <location>
        <begin position="86"/>
        <end position="96"/>
    </location>
</feature>
<feature type="region of interest" description="Disordered" evidence="1">
    <location>
        <begin position="49"/>
        <end position="156"/>
    </location>
</feature>
<protein>
    <submittedName>
        <fullName evidence="2">Uncharacterized protein</fullName>
    </submittedName>
</protein>
<evidence type="ECO:0000313" key="2">
    <source>
        <dbReference type="EMBL" id="MPM79957.1"/>
    </source>
</evidence>
<comment type="caution">
    <text evidence="2">The sequence shown here is derived from an EMBL/GenBank/DDBJ whole genome shotgun (WGS) entry which is preliminary data.</text>
</comment>
<reference evidence="2" key="1">
    <citation type="submission" date="2019-08" db="EMBL/GenBank/DDBJ databases">
        <authorList>
            <person name="Kucharzyk K."/>
            <person name="Murdoch R.W."/>
            <person name="Higgins S."/>
            <person name="Loffler F."/>
        </authorList>
    </citation>
    <scope>NUCLEOTIDE SEQUENCE</scope>
</reference>
<evidence type="ECO:0000256" key="1">
    <source>
        <dbReference type="SAM" id="MobiDB-lite"/>
    </source>
</evidence>
<feature type="compositionally biased region" description="Low complexity" evidence="1">
    <location>
        <begin position="19"/>
        <end position="30"/>
    </location>
</feature>
<feature type="compositionally biased region" description="Polar residues" evidence="1">
    <location>
        <begin position="1"/>
        <end position="12"/>
    </location>
</feature>
<accession>A0A645CSQ6</accession>
<name>A0A645CSQ6_9ZZZZ</name>
<feature type="region of interest" description="Disordered" evidence="1">
    <location>
        <begin position="1"/>
        <end position="30"/>
    </location>
</feature>
<gene>
    <name evidence="2" type="ORF">SDC9_127000</name>
</gene>
<organism evidence="2">
    <name type="scientific">bioreactor metagenome</name>
    <dbReference type="NCBI Taxonomy" id="1076179"/>
    <lineage>
        <taxon>unclassified sequences</taxon>
        <taxon>metagenomes</taxon>
        <taxon>ecological metagenomes</taxon>
    </lineage>
</organism>
<dbReference type="EMBL" id="VSSQ01029715">
    <property type="protein sequence ID" value="MPM79957.1"/>
    <property type="molecule type" value="Genomic_DNA"/>
</dbReference>
<dbReference type="AlphaFoldDB" id="A0A645CSQ6"/>
<feature type="compositionally biased region" description="Low complexity" evidence="1">
    <location>
        <begin position="113"/>
        <end position="129"/>
    </location>
</feature>
<feature type="compositionally biased region" description="Polar residues" evidence="1">
    <location>
        <begin position="141"/>
        <end position="156"/>
    </location>
</feature>
<sequence>MPASMNSVTAASRPNRCKPAAASTTASTSPLRTLRSLVSTFPLMGTICRSERARSSPATRRGLDVPTRAPRGSASKDSPSREHSASRGSARGGIAATESPGSGALGRSLNEWTARSTRSSSRASRRAAANAPGRDGASRGIETSSPSVRTITSSTARPVAAVIESATSCDWVRASSEPRVPSRNGPAVGPWSVIGRPRFRRPFPAPR</sequence>